<comment type="caution">
    <text evidence="9">The sequence shown here is derived from an EMBL/GenBank/DDBJ whole genome shotgun (WGS) entry which is preliminary data.</text>
</comment>
<accession>A0A9P4IZA5</accession>
<reference evidence="9" key="1">
    <citation type="journal article" date="2020" name="Stud. Mycol.">
        <title>101 Dothideomycetes genomes: a test case for predicting lifestyles and emergence of pathogens.</title>
        <authorList>
            <person name="Haridas S."/>
            <person name="Albert R."/>
            <person name="Binder M."/>
            <person name="Bloem J."/>
            <person name="Labutti K."/>
            <person name="Salamov A."/>
            <person name="Andreopoulos B."/>
            <person name="Baker S."/>
            <person name="Barry K."/>
            <person name="Bills G."/>
            <person name="Bluhm B."/>
            <person name="Cannon C."/>
            <person name="Castanera R."/>
            <person name="Culley D."/>
            <person name="Daum C."/>
            <person name="Ezra D."/>
            <person name="Gonzalez J."/>
            <person name="Henrissat B."/>
            <person name="Kuo A."/>
            <person name="Liang C."/>
            <person name="Lipzen A."/>
            <person name="Lutzoni F."/>
            <person name="Magnuson J."/>
            <person name="Mondo S."/>
            <person name="Nolan M."/>
            <person name="Ohm R."/>
            <person name="Pangilinan J."/>
            <person name="Park H.-J."/>
            <person name="Ramirez L."/>
            <person name="Alfaro M."/>
            <person name="Sun H."/>
            <person name="Tritt A."/>
            <person name="Yoshinaga Y."/>
            <person name="Zwiers L.-H."/>
            <person name="Turgeon B."/>
            <person name="Goodwin S."/>
            <person name="Spatafora J."/>
            <person name="Crous P."/>
            <person name="Grigoriev I."/>
        </authorList>
    </citation>
    <scope>NUCLEOTIDE SEQUENCE</scope>
    <source>
        <strain evidence="9">CBS 260.36</strain>
    </source>
</reference>
<evidence type="ECO:0000256" key="7">
    <source>
        <dbReference type="ARBA" id="ARBA00023242"/>
    </source>
</evidence>
<dbReference type="EMBL" id="ML996086">
    <property type="protein sequence ID" value="KAF2152632.1"/>
    <property type="molecule type" value="Genomic_DNA"/>
</dbReference>
<dbReference type="OrthoDB" id="29061at2759"/>
<evidence type="ECO:0000256" key="4">
    <source>
        <dbReference type="ARBA" id="ARBA00014878"/>
    </source>
</evidence>
<keyword evidence="6" id="KW-0736">Signalosome</keyword>
<dbReference type="Pfam" id="PF01399">
    <property type="entry name" value="PCI"/>
    <property type="match status" value="1"/>
</dbReference>
<name>A0A9P4IZA5_9PEZI</name>
<dbReference type="GO" id="GO:0006511">
    <property type="term" value="P:ubiquitin-dependent protein catabolic process"/>
    <property type="evidence" value="ECO:0007669"/>
    <property type="project" value="TreeGrafter"/>
</dbReference>
<evidence type="ECO:0000256" key="6">
    <source>
        <dbReference type="ARBA" id="ARBA00022790"/>
    </source>
</evidence>
<keyword evidence="5" id="KW-0963">Cytoplasm</keyword>
<dbReference type="PANTHER" id="PTHR10758:SF1">
    <property type="entry name" value="COP9 SIGNALOSOME COMPLEX SUBUNIT 3"/>
    <property type="match status" value="1"/>
</dbReference>
<dbReference type="PANTHER" id="PTHR10758">
    <property type="entry name" value="26S PROTEASOME NON-ATPASE REGULATORY SUBUNIT 3/COP9 SIGNALOSOME COMPLEX SUBUNIT 3"/>
    <property type="match status" value="1"/>
</dbReference>
<dbReference type="InterPro" id="IPR055089">
    <property type="entry name" value="COP9_N"/>
</dbReference>
<dbReference type="InterPro" id="IPR050756">
    <property type="entry name" value="CSN3"/>
</dbReference>
<evidence type="ECO:0000256" key="5">
    <source>
        <dbReference type="ARBA" id="ARBA00022490"/>
    </source>
</evidence>
<evidence type="ECO:0000256" key="2">
    <source>
        <dbReference type="ARBA" id="ARBA00004496"/>
    </source>
</evidence>
<dbReference type="Proteomes" id="UP000799439">
    <property type="component" value="Unassembled WGS sequence"/>
</dbReference>
<dbReference type="InterPro" id="IPR000717">
    <property type="entry name" value="PCI_dom"/>
</dbReference>
<evidence type="ECO:0000259" key="8">
    <source>
        <dbReference type="PROSITE" id="PS50250"/>
    </source>
</evidence>
<sequence>MADQANLLLTDTLRPGDESDESYNKHLKDFVNHLRKEFSTKSAKRIQDTELLRVLHPATNTLGYIFLLLNINADRTSDLFIISVVAFLNQFDPVQARYAGNEWRRILDITGELVHMTQNPDLLIPYRTAILRMDPTSSTFTSNHLHYIQLCLEARRPREALPILDRDVLSFPYDEIQGVDKRLLCDTLPGSNYITTRSGISADLTTLVVQEYYLLGAQIYIGLRSYERASLFLELVLSTPGLGQPVNAFMVEAYKKLILVNLVALGKSPELAQIVEQPVIRALSQTSKPYEVLVDSFKNRNLAKFYAEVDTAGSLWSDDGNLGLVQEACNALRRHRVLDMQKTYAALPIQQIATHLDSPTQSVLQLVQSMIQEGYLQASISAGNASIQEHDSSSRAESLAVVHFHSWDASKPVLANTSQANPSDDEIKSQIRRIEALSEVVREADRRFSLTKEYSDWQRRNKKGADAGAAAYEDPMEMDTNFDYGGNAGDDEDIMAT</sequence>
<comment type="similarity">
    <text evidence="3">Belongs to the CSN3 family.</text>
</comment>
<dbReference type="SUPFAM" id="SSF46785">
    <property type="entry name" value="Winged helix' DNA-binding domain"/>
    <property type="match status" value="1"/>
</dbReference>
<dbReference type="PROSITE" id="PS50250">
    <property type="entry name" value="PCI"/>
    <property type="match status" value="1"/>
</dbReference>
<dbReference type="Pfam" id="PF22788">
    <property type="entry name" value="COP9_hel_rpt"/>
    <property type="match status" value="1"/>
</dbReference>
<keyword evidence="7" id="KW-0539">Nucleus</keyword>
<keyword evidence="10" id="KW-1185">Reference proteome</keyword>
<dbReference type="GO" id="GO:0005737">
    <property type="term" value="C:cytoplasm"/>
    <property type="evidence" value="ECO:0007669"/>
    <property type="project" value="UniProtKB-SubCell"/>
</dbReference>
<evidence type="ECO:0000313" key="10">
    <source>
        <dbReference type="Proteomes" id="UP000799439"/>
    </source>
</evidence>
<evidence type="ECO:0000256" key="3">
    <source>
        <dbReference type="ARBA" id="ARBA00007084"/>
    </source>
</evidence>
<feature type="domain" description="PCI" evidence="8">
    <location>
        <begin position="225"/>
        <end position="394"/>
    </location>
</feature>
<proteinExistence type="inferred from homology"/>
<protein>
    <recommendedName>
        <fullName evidence="4">COP9 signalosome complex subunit 3</fullName>
    </recommendedName>
</protein>
<dbReference type="GO" id="GO:0008180">
    <property type="term" value="C:COP9 signalosome"/>
    <property type="evidence" value="ECO:0007669"/>
    <property type="project" value="UniProtKB-KW"/>
</dbReference>
<gene>
    <name evidence="9" type="ORF">K461DRAFT_150332</name>
</gene>
<evidence type="ECO:0000256" key="1">
    <source>
        <dbReference type="ARBA" id="ARBA00004123"/>
    </source>
</evidence>
<dbReference type="AlphaFoldDB" id="A0A9P4IZA5"/>
<dbReference type="InterPro" id="IPR036390">
    <property type="entry name" value="WH_DNA-bd_sf"/>
</dbReference>
<evidence type="ECO:0000313" key="9">
    <source>
        <dbReference type="EMBL" id="KAF2152632.1"/>
    </source>
</evidence>
<organism evidence="9 10">
    <name type="scientific">Myriangium duriaei CBS 260.36</name>
    <dbReference type="NCBI Taxonomy" id="1168546"/>
    <lineage>
        <taxon>Eukaryota</taxon>
        <taxon>Fungi</taxon>
        <taxon>Dikarya</taxon>
        <taxon>Ascomycota</taxon>
        <taxon>Pezizomycotina</taxon>
        <taxon>Dothideomycetes</taxon>
        <taxon>Dothideomycetidae</taxon>
        <taxon>Myriangiales</taxon>
        <taxon>Myriangiaceae</taxon>
        <taxon>Myriangium</taxon>
    </lineage>
</organism>
<comment type="subcellular location">
    <subcellularLocation>
        <location evidence="2">Cytoplasm</location>
    </subcellularLocation>
    <subcellularLocation>
        <location evidence="1">Nucleus</location>
    </subcellularLocation>
</comment>